<protein>
    <recommendedName>
        <fullName evidence="3">Transposase DDE domain-containing protein</fullName>
    </recommendedName>
</protein>
<keyword evidence="2" id="KW-1185">Reference proteome</keyword>
<reference evidence="1 2" key="1">
    <citation type="submission" date="2016-10" db="EMBL/GenBank/DDBJ databases">
        <authorList>
            <person name="de Groot N.N."/>
        </authorList>
    </citation>
    <scope>NUCLEOTIDE SEQUENCE [LARGE SCALE GENOMIC DNA]</scope>
    <source>
        <strain evidence="1 2">DSM 15345</strain>
    </source>
</reference>
<name>A0A1H4EKJ2_9RHOB</name>
<gene>
    <name evidence="1" type="ORF">SAMN05444370_11479</name>
</gene>
<proteinExistence type="predicted"/>
<evidence type="ECO:0000313" key="1">
    <source>
        <dbReference type="EMBL" id="SEA85604.1"/>
    </source>
</evidence>
<organism evidence="1 2">
    <name type="scientific">Rubrimonas cliftonensis</name>
    <dbReference type="NCBI Taxonomy" id="89524"/>
    <lineage>
        <taxon>Bacteria</taxon>
        <taxon>Pseudomonadati</taxon>
        <taxon>Pseudomonadota</taxon>
        <taxon>Alphaproteobacteria</taxon>
        <taxon>Rhodobacterales</taxon>
        <taxon>Paracoccaceae</taxon>
        <taxon>Rubrimonas</taxon>
    </lineage>
</organism>
<accession>A0A1H4EKJ2</accession>
<evidence type="ECO:0008006" key="3">
    <source>
        <dbReference type="Google" id="ProtNLM"/>
    </source>
</evidence>
<dbReference type="EMBL" id="FNQM01000014">
    <property type="protein sequence ID" value="SEA85604.1"/>
    <property type="molecule type" value="Genomic_DNA"/>
</dbReference>
<sequence>MFGRLKDWRRMPTRDDRCPRVFLSAVALAATVLFRL</sequence>
<evidence type="ECO:0000313" key="2">
    <source>
        <dbReference type="Proteomes" id="UP000198703"/>
    </source>
</evidence>
<dbReference type="Proteomes" id="UP000198703">
    <property type="component" value="Unassembled WGS sequence"/>
</dbReference>
<dbReference type="AlphaFoldDB" id="A0A1H4EKJ2"/>
<dbReference type="STRING" id="89524.SAMN05444370_11479"/>